<sequence>MAAVHAGVDFKTMLRSGQFSDLMLVCEGKEFKIHKVVACPQSPVLSAAVSGEFKESQTGVVQIELFDSETVRRMVDYLYTGNYDPTHPPNPPKQNYLVGSIQDVTPAKSTSGPAPKTTNAALPVPVAAASTPDTLIHVRVNAIADYYGIQGLTLLANQKIQQAYQAKWDAKAFLTSAKEALDNTGDKKLHGMMALLAAQHLEELIASPQLADLVGDFAADILRYHAHKLEASKQEQLQIIRQEQVAAQTRQAEVQALVQAAEAKTGRVIANIGRVVTMMCDRQFCRNNACGEDFGCYIERVGGTDEPSVPLFRNPQRPTPADKMSFVPVNPRPMLQDLVDKTVLVRLKWGETEYKGRLVSIDSYMNLQLSNTEEYLNDKLTGELGQVLIRCNNVLYIRGADQKESGGDTRMED</sequence>
<dbReference type="InterPro" id="IPR010920">
    <property type="entry name" value="LSM_dom_sf"/>
</dbReference>
<dbReference type="Pfam" id="PF00651">
    <property type="entry name" value="BTB"/>
    <property type="match status" value="1"/>
</dbReference>
<dbReference type="Pfam" id="PF01423">
    <property type="entry name" value="LSM"/>
    <property type="match status" value="1"/>
</dbReference>
<gene>
    <name evidence="4" type="ORF">TsFJ059_007888</name>
</gene>
<comment type="caution">
    <text evidence="4">The sequence shown here is derived from an EMBL/GenBank/DDBJ whole genome shotgun (WGS) entry which is preliminary data.</text>
</comment>
<dbReference type="Gene3D" id="2.30.30.100">
    <property type="match status" value="1"/>
</dbReference>
<evidence type="ECO:0000313" key="4">
    <source>
        <dbReference type="EMBL" id="KAH0525537.1"/>
    </source>
</evidence>
<dbReference type="Proteomes" id="UP000826573">
    <property type="component" value="Unassembled WGS sequence"/>
</dbReference>
<dbReference type="CDD" id="cd01722">
    <property type="entry name" value="Sm_F"/>
    <property type="match status" value="1"/>
</dbReference>
<accession>A0A9P8HIK2</accession>
<dbReference type="PROSITE" id="PS50097">
    <property type="entry name" value="BTB"/>
    <property type="match status" value="1"/>
</dbReference>
<dbReference type="InterPro" id="IPR047575">
    <property type="entry name" value="Sm"/>
</dbReference>
<keyword evidence="5" id="KW-1185">Reference proteome</keyword>
<dbReference type="GO" id="GO:0005681">
    <property type="term" value="C:spliceosomal complex"/>
    <property type="evidence" value="ECO:0007669"/>
    <property type="project" value="InterPro"/>
</dbReference>
<evidence type="ECO:0000313" key="5">
    <source>
        <dbReference type="Proteomes" id="UP000826573"/>
    </source>
</evidence>
<dbReference type="SUPFAM" id="SSF50182">
    <property type="entry name" value="Sm-like ribonucleoproteins"/>
    <property type="match status" value="1"/>
</dbReference>
<dbReference type="SMART" id="SM00651">
    <property type="entry name" value="Sm"/>
    <property type="match status" value="1"/>
</dbReference>
<name>A0A9P8HIK2_9HYPO</name>
<dbReference type="EMBL" id="JAIMJC010000005">
    <property type="protein sequence ID" value="KAH0525537.1"/>
    <property type="molecule type" value="Genomic_DNA"/>
</dbReference>
<dbReference type="GO" id="GO:0003723">
    <property type="term" value="F:RNA binding"/>
    <property type="evidence" value="ECO:0007669"/>
    <property type="project" value="InterPro"/>
</dbReference>
<dbReference type="InterPro" id="IPR001163">
    <property type="entry name" value="Sm_dom_euk/arc"/>
</dbReference>
<dbReference type="AlphaFoldDB" id="A0A9P8HIK2"/>
<dbReference type="Gene3D" id="3.30.710.10">
    <property type="entry name" value="Potassium Channel Kv1.1, Chain A"/>
    <property type="match status" value="1"/>
</dbReference>
<proteinExistence type="predicted"/>
<dbReference type="GO" id="GO:0000398">
    <property type="term" value="P:mRNA splicing, via spliceosome"/>
    <property type="evidence" value="ECO:0007669"/>
    <property type="project" value="InterPro"/>
</dbReference>
<dbReference type="PANTHER" id="PTHR47843">
    <property type="entry name" value="BTB DOMAIN-CONTAINING PROTEIN-RELATED"/>
    <property type="match status" value="1"/>
</dbReference>
<evidence type="ECO:0000256" key="1">
    <source>
        <dbReference type="ARBA" id="ARBA00030144"/>
    </source>
</evidence>
<dbReference type="InterPro" id="IPR034100">
    <property type="entry name" value="Sm_F"/>
</dbReference>
<evidence type="ECO:0000259" key="3">
    <source>
        <dbReference type="PROSITE" id="PS52002"/>
    </source>
</evidence>
<dbReference type="PROSITE" id="PS52002">
    <property type="entry name" value="SM"/>
    <property type="match status" value="1"/>
</dbReference>
<organism evidence="4 5">
    <name type="scientific">Trichoderma semiorbis</name>
    <dbReference type="NCBI Taxonomy" id="1491008"/>
    <lineage>
        <taxon>Eukaryota</taxon>
        <taxon>Fungi</taxon>
        <taxon>Dikarya</taxon>
        <taxon>Ascomycota</taxon>
        <taxon>Pezizomycotina</taxon>
        <taxon>Sordariomycetes</taxon>
        <taxon>Hypocreomycetidae</taxon>
        <taxon>Hypocreales</taxon>
        <taxon>Hypocreaceae</taxon>
        <taxon>Trichoderma</taxon>
    </lineage>
</organism>
<dbReference type="CDD" id="cd18186">
    <property type="entry name" value="BTB_POZ_ZBTB_KLHL-like"/>
    <property type="match status" value="1"/>
</dbReference>
<dbReference type="InterPro" id="IPR000210">
    <property type="entry name" value="BTB/POZ_dom"/>
</dbReference>
<feature type="domain" description="Sm" evidence="3">
    <location>
        <begin position="330"/>
        <end position="403"/>
    </location>
</feature>
<dbReference type="SMART" id="SM00225">
    <property type="entry name" value="BTB"/>
    <property type="match status" value="1"/>
</dbReference>
<protein>
    <recommendedName>
        <fullName evidence="1">Sm protein F</fullName>
    </recommendedName>
</protein>
<feature type="domain" description="BTB" evidence="2">
    <location>
        <begin position="20"/>
        <end position="87"/>
    </location>
</feature>
<dbReference type="InterPro" id="IPR011333">
    <property type="entry name" value="SKP1/BTB/POZ_sf"/>
</dbReference>
<dbReference type="SUPFAM" id="SSF54695">
    <property type="entry name" value="POZ domain"/>
    <property type="match status" value="1"/>
</dbReference>
<reference evidence="4 5" key="1">
    <citation type="submission" date="2021-08" db="EMBL/GenBank/DDBJ databases">
        <title>The highly contiguous genome resource for Trichoderma semiorbis FJ059, a fungal antagonistic to plant pathogens.</title>
        <authorList>
            <person name="Liu T."/>
        </authorList>
    </citation>
    <scope>NUCLEOTIDE SEQUENCE [LARGE SCALE GENOMIC DNA]</scope>
    <source>
        <strain evidence="4 5">FJ059</strain>
    </source>
</reference>
<dbReference type="PANTHER" id="PTHR47843:SF5">
    <property type="entry name" value="BTB_POZ DOMAIN PROTEIN"/>
    <property type="match status" value="1"/>
</dbReference>
<evidence type="ECO:0000259" key="2">
    <source>
        <dbReference type="PROSITE" id="PS50097"/>
    </source>
</evidence>